<evidence type="ECO:0000256" key="3">
    <source>
        <dbReference type="ARBA" id="ARBA00022840"/>
    </source>
</evidence>
<evidence type="ECO:0000256" key="2">
    <source>
        <dbReference type="ARBA" id="ARBA00022741"/>
    </source>
</evidence>
<organism evidence="5 6">
    <name type="scientific">Thermincola ferriacetica</name>
    <dbReference type="NCBI Taxonomy" id="281456"/>
    <lineage>
        <taxon>Bacteria</taxon>
        <taxon>Bacillati</taxon>
        <taxon>Bacillota</taxon>
        <taxon>Clostridia</taxon>
        <taxon>Eubacteriales</taxon>
        <taxon>Thermincolaceae</taxon>
        <taxon>Thermincola</taxon>
    </lineage>
</organism>
<dbReference type="CDD" id="cd03293">
    <property type="entry name" value="ABC_NrtD_SsuB_transporters"/>
    <property type="match status" value="1"/>
</dbReference>
<dbReference type="PANTHER" id="PTHR42788">
    <property type="entry name" value="TAURINE IMPORT ATP-BINDING PROTEIN-RELATED"/>
    <property type="match status" value="1"/>
</dbReference>
<dbReference type="GO" id="GO:0016887">
    <property type="term" value="F:ATP hydrolysis activity"/>
    <property type="evidence" value="ECO:0007669"/>
    <property type="project" value="InterPro"/>
</dbReference>
<dbReference type="RefSeq" id="WP_013118990.1">
    <property type="nucleotide sequence ID" value="NZ_LGTE01000022.1"/>
</dbReference>
<keyword evidence="6" id="KW-1185">Reference proteome</keyword>
<sequence length="270" mass="29869">MPGYKLEVKGLSKTFDGHGKLSIVALQEVSLFVREGEFVSLIGPSGCGKSTLLDIVAGLTRPDEGDVLLDGASIVGLKGKVSYMPQKDVLFPWRTVLDNVIVPLEVQGINRKEAREKALSLLPVFGLGDFSDKYPPALSGGMRQRAAFLRTYLCGREILLLDEPFGKLDALTRRQMQQWLLDIWQNFQHAVLLVTHDVDEAIMLSNRIYVLSARPGRVIAEVEVPLPRPRHAQMALSQEFTEIKARLLKALEEGSFGEVSNKKCLVISAS</sequence>
<dbReference type="PANTHER" id="PTHR42788:SF2">
    <property type="entry name" value="ABC TRANSPORTER ATP-BINDING PROTEIN"/>
    <property type="match status" value="1"/>
</dbReference>
<evidence type="ECO:0000256" key="1">
    <source>
        <dbReference type="ARBA" id="ARBA00022448"/>
    </source>
</evidence>
<comment type="caution">
    <text evidence="5">The sequence shown here is derived from an EMBL/GenBank/DDBJ whole genome shotgun (WGS) entry which is preliminary data.</text>
</comment>
<keyword evidence="2" id="KW-0547">Nucleotide-binding</keyword>
<dbReference type="Pfam" id="PF00005">
    <property type="entry name" value="ABC_tran"/>
    <property type="match status" value="1"/>
</dbReference>
<proteinExistence type="predicted"/>
<dbReference type="InterPro" id="IPR027417">
    <property type="entry name" value="P-loop_NTPase"/>
</dbReference>
<evidence type="ECO:0000259" key="4">
    <source>
        <dbReference type="PROSITE" id="PS50893"/>
    </source>
</evidence>
<dbReference type="AlphaFoldDB" id="A0A0L6W045"/>
<dbReference type="EMBL" id="LGTE01000022">
    <property type="protein sequence ID" value="KNZ68788.1"/>
    <property type="molecule type" value="Genomic_DNA"/>
</dbReference>
<keyword evidence="3" id="KW-0067">ATP-binding</keyword>
<reference evidence="6" key="1">
    <citation type="submission" date="2015-07" db="EMBL/GenBank/DDBJ databases">
        <title>Complete Genome of Thermincola ferriacetica strain Z-0001T.</title>
        <authorList>
            <person name="Lusk B."/>
            <person name="Badalamenti J.P."/>
            <person name="Parameswaran P."/>
            <person name="Bond D.R."/>
            <person name="Torres C.I."/>
        </authorList>
    </citation>
    <scope>NUCLEOTIDE SEQUENCE [LARGE SCALE GENOMIC DNA]</scope>
    <source>
        <strain evidence="6">Z-0001</strain>
    </source>
</reference>
<gene>
    <name evidence="5" type="ORF">Tfer_2668</name>
</gene>
<dbReference type="PROSITE" id="PS00211">
    <property type="entry name" value="ABC_TRANSPORTER_1"/>
    <property type="match status" value="1"/>
</dbReference>
<keyword evidence="1" id="KW-0813">Transport</keyword>
<evidence type="ECO:0000313" key="5">
    <source>
        <dbReference type="EMBL" id="KNZ68788.1"/>
    </source>
</evidence>
<dbReference type="InterPro" id="IPR003593">
    <property type="entry name" value="AAA+_ATPase"/>
</dbReference>
<dbReference type="PROSITE" id="PS50893">
    <property type="entry name" value="ABC_TRANSPORTER_2"/>
    <property type="match status" value="1"/>
</dbReference>
<feature type="domain" description="ABC transporter" evidence="4">
    <location>
        <begin position="6"/>
        <end position="238"/>
    </location>
</feature>
<dbReference type="SUPFAM" id="SSF52540">
    <property type="entry name" value="P-loop containing nucleoside triphosphate hydrolases"/>
    <property type="match status" value="1"/>
</dbReference>
<name>A0A0L6W045_9FIRM</name>
<dbReference type="InterPro" id="IPR050166">
    <property type="entry name" value="ABC_transporter_ATP-bind"/>
</dbReference>
<dbReference type="InterPro" id="IPR003439">
    <property type="entry name" value="ABC_transporter-like_ATP-bd"/>
</dbReference>
<dbReference type="PATRIC" id="fig|281456.6.peg.2783"/>
<protein>
    <submittedName>
        <fullName evidence="5">ABC transporter</fullName>
    </submittedName>
</protein>
<dbReference type="Proteomes" id="UP000037175">
    <property type="component" value="Unassembled WGS sequence"/>
</dbReference>
<dbReference type="Gene3D" id="3.40.50.300">
    <property type="entry name" value="P-loop containing nucleotide triphosphate hydrolases"/>
    <property type="match status" value="1"/>
</dbReference>
<evidence type="ECO:0000313" key="6">
    <source>
        <dbReference type="Proteomes" id="UP000037175"/>
    </source>
</evidence>
<dbReference type="InterPro" id="IPR017871">
    <property type="entry name" value="ABC_transporter-like_CS"/>
</dbReference>
<dbReference type="GO" id="GO:0005524">
    <property type="term" value="F:ATP binding"/>
    <property type="evidence" value="ECO:0007669"/>
    <property type="project" value="UniProtKB-KW"/>
</dbReference>
<accession>A0A0L6W045</accession>
<dbReference type="SMART" id="SM00382">
    <property type="entry name" value="AAA"/>
    <property type="match status" value="1"/>
</dbReference>